<dbReference type="AlphaFoldDB" id="A0A0C3S3E3"/>
<feature type="region of interest" description="Disordered" evidence="1">
    <location>
        <begin position="38"/>
        <end position="60"/>
    </location>
</feature>
<reference evidence="2 3" key="1">
    <citation type="journal article" date="2014" name="PLoS Genet.">
        <title>Analysis of the Phlebiopsis gigantea genome, transcriptome and secretome provides insight into its pioneer colonization strategies of wood.</title>
        <authorList>
            <person name="Hori C."/>
            <person name="Ishida T."/>
            <person name="Igarashi K."/>
            <person name="Samejima M."/>
            <person name="Suzuki H."/>
            <person name="Master E."/>
            <person name="Ferreira P."/>
            <person name="Ruiz-Duenas F.J."/>
            <person name="Held B."/>
            <person name="Canessa P."/>
            <person name="Larrondo L.F."/>
            <person name="Schmoll M."/>
            <person name="Druzhinina I.S."/>
            <person name="Kubicek C.P."/>
            <person name="Gaskell J.A."/>
            <person name="Kersten P."/>
            <person name="St John F."/>
            <person name="Glasner J."/>
            <person name="Sabat G."/>
            <person name="Splinter BonDurant S."/>
            <person name="Syed K."/>
            <person name="Yadav J."/>
            <person name="Mgbeahuruike A.C."/>
            <person name="Kovalchuk A."/>
            <person name="Asiegbu F.O."/>
            <person name="Lackner G."/>
            <person name="Hoffmeister D."/>
            <person name="Rencoret J."/>
            <person name="Gutierrez A."/>
            <person name="Sun H."/>
            <person name="Lindquist E."/>
            <person name="Barry K."/>
            <person name="Riley R."/>
            <person name="Grigoriev I.V."/>
            <person name="Henrissat B."/>
            <person name="Kues U."/>
            <person name="Berka R.M."/>
            <person name="Martinez A.T."/>
            <person name="Covert S.F."/>
            <person name="Blanchette R.A."/>
            <person name="Cullen D."/>
        </authorList>
    </citation>
    <scope>NUCLEOTIDE SEQUENCE [LARGE SCALE GENOMIC DNA]</scope>
    <source>
        <strain evidence="2 3">11061_1 CR5-6</strain>
    </source>
</reference>
<keyword evidence="3" id="KW-1185">Reference proteome</keyword>
<dbReference type="EMBL" id="KN840577">
    <property type="protein sequence ID" value="KIP04347.1"/>
    <property type="molecule type" value="Genomic_DNA"/>
</dbReference>
<gene>
    <name evidence="2" type="ORF">PHLGIDRAFT_120764</name>
</gene>
<feature type="compositionally biased region" description="Basic and acidic residues" evidence="1">
    <location>
        <begin position="38"/>
        <end position="59"/>
    </location>
</feature>
<sequence length="218" mass="24541">MHLRAGFPFAFYVHILVDMTPQLTEDVEGALERTRMVETADSKSEETHMPVHASAEETRVSASLGRPVEIATTVAVETATVTTLEGPDEGFVAVSVSWESDVVRGAHMDEIPEPEPNETKASPILLMEEGDQEKDEGIIEELLQDMGWQARGKKDKPSDTKPRALKAAKEREETERRKKEQDKKDKEEARRLKAEKDKFKGSDKKKSQDEKVKRARPT</sequence>
<name>A0A0C3S3E3_PHLG1</name>
<dbReference type="Proteomes" id="UP000053257">
    <property type="component" value="Unassembled WGS sequence"/>
</dbReference>
<feature type="compositionally biased region" description="Basic and acidic residues" evidence="1">
    <location>
        <begin position="155"/>
        <end position="212"/>
    </location>
</feature>
<organism evidence="2 3">
    <name type="scientific">Phlebiopsis gigantea (strain 11061_1 CR5-6)</name>
    <name type="common">White-rot fungus</name>
    <name type="synonym">Peniophora gigantea</name>
    <dbReference type="NCBI Taxonomy" id="745531"/>
    <lineage>
        <taxon>Eukaryota</taxon>
        <taxon>Fungi</taxon>
        <taxon>Dikarya</taxon>
        <taxon>Basidiomycota</taxon>
        <taxon>Agaricomycotina</taxon>
        <taxon>Agaricomycetes</taxon>
        <taxon>Polyporales</taxon>
        <taxon>Phanerochaetaceae</taxon>
        <taxon>Phlebiopsis</taxon>
    </lineage>
</organism>
<evidence type="ECO:0000313" key="2">
    <source>
        <dbReference type="EMBL" id="KIP04347.1"/>
    </source>
</evidence>
<dbReference type="HOGENOM" id="CLU_1267303_0_0_1"/>
<feature type="region of interest" description="Disordered" evidence="1">
    <location>
        <begin position="144"/>
        <end position="218"/>
    </location>
</feature>
<protein>
    <submittedName>
        <fullName evidence="2">Uncharacterized protein</fullName>
    </submittedName>
</protein>
<evidence type="ECO:0000313" key="3">
    <source>
        <dbReference type="Proteomes" id="UP000053257"/>
    </source>
</evidence>
<proteinExistence type="predicted"/>
<accession>A0A0C3S3E3</accession>
<evidence type="ECO:0000256" key="1">
    <source>
        <dbReference type="SAM" id="MobiDB-lite"/>
    </source>
</evidence>